<dbReference type="GO" id="GO:0016787">
    <property type="term" value="F:hydrolase activity"/>
    <property type="evidence" value="ECO:0007669"/>
    <property type="project" value="UniProtKB-KW"/>
</dbReference>
<dbReference type="PANTHER" id="PTHR43611">
    <property type="entry name" value="ALPHA-D-GLUCOSE 1-PHOSPHATE PHOSPHATASE"/>
    <property type="match status" value="1"/>
</dbReference>
<evidence type="ECO:0000313" key="2">
    <source>
        <dbReference type="EMBL" id="GJT82205.1"/>
    </source>
</evidence>
<keyword evidence="3" id="KW-1185">Reference proteome</keyword>
<dbReference type="InterPro" id="IPR036412">
    <property type="entry name" value="HAD-like_sf"/>
</dbReference>
<name>A0ABQ5H2T7_9ASTR</name>
<evidence type="ECO:0000313" key="3">
    <source>
        <dbReference type="Proteomes" id="UP001151760"/>
    </source>
</evidence>
<organism evidence="2 3">
    <name type="scientific">Tanacetum coccineum</name>
    <dbReference type="NCBI Taxonomy" id="301880"/>
    <lineage>
        <taxon>Eukaryota</taxon>
        <taxon>Viridiplantae</taxon>
        <taxon>Streptophyta</taxon>
        <taxon>Embryophyta</taxon>
        <taxon>Tracheophyta</taxon>
        <taxon>Spermatophyta</taxon>
        <taxon>Magnoliopsida</taxon>
        <taxon>eudicotyledons</taxon>
        <taxon>Gunneridae</taxon>
        <taxon>Pentapetalae</taxon>
        <taxon>asterids</taxon>
        <taxon>campanulids</taxon>
        <taxon>Asterales</taxon>
        <taxon>Asteraceae</taxon>
        <taxon>Asteroideae</taxon>
        <taxon>Anthemideae</taxon>
        <taxon>Anthemidinae</taxon>
        <taxon>Tanacetum</taxon>
    </lineage>
</organism>
<dbReference type="SUPFAM" id="SSF56784">
    <property type="entry name" value="HAD-like"/>
    <property type="match status" value="1"/>
</dbReference>
<reference evidence="2" key="2">
    <citation type="submission" date="2022-01" db="EMBL/GenBank/DDBJ databases">
        <authorList>
            <person name="Yamashiro T."/>
            <person name="Shiraishi A."/>
            <person name="Satake H."/>
            <person name="Nakayama K."/>
        </authorList>
    </citation>
    <scope>NUCLEOTIDE SEQUENCE</scope>
</reference>
<accession>A0ABQ5H2T7</accession>
<dbReference type="Gene3D" id="3.40.50.1000">
    <property type="entry name" value="HAD superfamily/HAD-like"/>
    <property type="match status" value="1"/>
</dbReference>
<feature type="region of interest" description="Disordered" evidence="1">
    <location>
        <begin position="28"/>
        <end position="59"/>
    </location>
</feature>
<reference evidence="2" key="1">
    <citation type="journal article" date="2022" name="Int. J. Mol. Sci.">
        <title>Draft Genome of Tanacetum Coccineum: Genomic Comparison of Closely Related Tanacetum-Family Plants.</title>
        <authorList>
            <person name="Yamashiro T."/>
            <person name="Shiraishi A."/>
            <person name="Nakayama K."/>
            <person name="Satake H."/>
        </authorList>
    </citation>
    <scope>NUCLEOTIDE SEQUENCE</scope>
</reference>
<dbReference type="Pfam" id="PF00702">
    <property type="entry name" value="Hydrolase"/>
    <property type="match status" value="1"/>
</dbReference>
<gene>
    <name evidence="2" type="ORF">Tco_1056547</name>
</gene>
<proteinExistence type="predicted"/>
<dbReference type="InterPro" id="IPR023214">
    <property type="entry name" value="HAD_sf"/>
</dbReference>
<evidence type="ECO:0000256" key="1">
    <source>
        <dbReference type="SAM" id="MobiDB-lite"/>
    </source>
</evidence>
<dbReference type="PANTHER" id="PTHR43611:SF3">
    <property type="entry name" value="FLAVIN MONONUCLEOTIDE HYDROLASE 1, CHLOROPLATIC"/>
    <property type="match status" value="1"/>
</dbReference>
<protein>
    <submittedName>
        <fullName evidence="2">Flavin mononucleotide hydrolase 1, chloroplatic</fullName>
    </submittedName>
</protein>
<dbReference type="EMBL" id="BQNB010019146">
    <property type="protein sequence ID" value="GJT82205.1"/>
    <property type="molecule type" value="Genomic_DNA"/>
</dbReference>
<keyword evidence="2" id="KW-0378">Hydrolase</keyword>
<comment type="caution">
    <text evidence="2">The sequence shown here is derived from an EMBL/GenBank/DDBJ whole genome shotgun (WGS) entry which is preliminary data.</text>
</comment>
<feature type="compositionally biased region" description="Low complexity" evidence="1">
    <location>
        <begin position="31"/>
        <end position="41"/>
    </location>
</feature>
<sequence>MAIMLPPLTLKPYQPTTIVSITNKIYRRRPSSSSSSSSSSSTQKITKRACHVSSAARMSNNRKKKMPVLLFDMMDTIVTDPFYHHIPAFFGMSMKELLDCKHPTAWIEFEKGLIDEIELERIFFKDGRKFDLEGLKSCMREGYSYIEGVEELLCTLKDNGYEMHAFTNYPIWYRMIEEKLKLSSYLSWTFCSCIFGKRKPDPLFYAEVLKHLDIEPQNCVFIDDRGKSGHKGVDLVVLVMSSRAPFEYPLKKSAAVLLLVCKKFDVGTFHVTLGMAKVRPGPTGGHLQQRKQHCSSTGNASETWEGTGGQTYNFVLISPTTAFLHGSTILMKNVEAAKEAGINGIQFKNADSLQHDLSLLGITFPGINTQKQEHRL</sequence>
<dbReference type="Proteomes" id="UP001151760">
    <property type="component" value="Unassembled WGS sequence"/>
</dbReference>